<gene>
    <name evidence="1" type="ORF">IFR04_004343</name>
</gene>
<dbReference type="EMBL" id="JAFJYH010000047">
    <property type="protein sequence ID" value="KAG4422574.1"/>
    <property type="molecule type" value="Genomic_DNA"/>
</dbReference>
<sequence length="290" mass="32819">MLHCSTPPLYPSVTVFGIASSVPLSVTRCLLQARVADNPFKSGFTHQCLITDNPIEAAEARAEEKDDGYNDDRASNSSAEVIGIDLSPLQPPWVPPNLRFLVDDLEDEWIYPENHFDYIHARHTLHSIRKPAALMERAMNSKNSIITHTATTDPSIDHTPVREWLEYVRDGVAKFGSDLNGETKLREKMEAARFINIEEQVLRCPIGTWPKNRTLKLAGLYWRTAISDGLVSVEKRPMEKGLGWTVAEIEVFLVGVRKVLHDSSFHSYMPLHMLYGQKPQKPPRPTKHET</sequence>
<name>A0A8H8BST2_9HELO</name>
<dbReference type="InterPro" id="IPR029063">
    <property type="entry name" value="SAM-dependent_MTases_sf"/>
</dbReference>
<protein>
    <recommendedName>
        <fullName evidence="3">S-adenosyl-L-methionine-dependent methyltransferase</fullName>
    </recommendedName>
</protein>
<dbReference type="AlphaFoldDB" id="A0A8H8BST2"/>
<keyword evidence="2" id="KW-1185">Reference proteome</keyword>
<dbReference type="Gene3D" id="3.40.50.150">
    <property type="entry name" value="Vaccinia Virus protein VP39"/>
    <property type="match status" value="1"/>
</dbReference>
<evidence type="ECO:0008006" key="3">
    <source>
        <dbReference type="Google" id="ProtNLM"/>
    </source>
</evidence>
<proteinExistence type="predicted"/>
<dbReference type="OrthoDB" id="2013972at2759"/>
<accession>A0A8H8BST2</accession>
<dbReference type="SUPFAM" id="SSF53335">
    <property type="entry name" value="S-adenosyl-L-methionine-dependent methyltransferases"/>
    <property type="match status" value="1"/>
</dbReference>
<comment type="caution">
    <text evidence="1">The sequence shown here is derived from an EMBL/GenBank/DDBJ whole genome shotgun (WGS) entry which is preliminary data.</text>
</comment>
<evidence type="ECO:0000313" key="1">
    <source>
        <dbReference type="EMBL" id="KAG4422574.1"/>
    </source>
</evidence>
<dbReference type="Pfam" id="PF13489">
    <property type="entry name" value="Methyltransf_23"/>
    <property type="match status" value="1"/>
</dbReference>
<dbReference type="CDD" id="cd02440">
    <property type="entry name" value="AdoMet_MTases"/>
    <property type="match status" value="1"/>
</dbReference>
<reference evidence="1" key="1">
    <citation type="submission" date="2021-02" db="EMBL/GenBank/DDBJ databases">
        <title>Genome sequence Cadophora malorum strain M34.</title>
        <authorList>
            <person name="Stefanovic E."/>
            <person name="Vu D."/>
            <person name="Scully C."/>
            <person name="Dijksterhuis J."/>
            <person name="Roader J."/>
            <person name="Houbraken J."/>
        </authorList>
    </citation>
    <scope>NUCLEOTIDE SEQUENCE</scope>
    <source>
        <strain evidence="1">M34</strain>
    </source>
</reference>
<evidence type="ECO:0000313" key="2">
    <source>
        <dbReference type="Proteomes" id="UP000664132"/>
    </source>
</evidence>
<dbReference type="Proteomes" id="UP000664132">
    <property type="component" value="Unassembled WGS sequence"/>
</dbReference>
<organism evidence="1 2">
    <name type="scientific">Cadophora malorum</name>
    <dbReference type="NCBI Taxonomy" id="108018"/>
    <lineage>
        <taxon>Eukaryota</taxon>
        <taxon>Fungi</taxon>
        <taxon>Dikarya</taxon>
        <taxon>Ascomycota</taxon>
        <taxon>Pezizomycotina</taxon>
        <taxon>Leotiomycetes</taxon>
        <taxon>Helotiales</taxon>
        <taxon>Ploettnerulaceae</taxon>
        <taxon>Cadophora</taxon>
    </lineage>
</organism>